<sequence>MKIRNKKIKNNKELKTLTYTLMPDIKDNPVELEDKLTNYLESDKVKNIAINGVYGSGKTSFWLSYVYNNKKVIKPKEIITIALGNYHKENKTTFKLHDDKEISNDNIRLEKQILNQIASQIPNRKIPLSKYSLLKNKPWWFKLLNSFFVSSFLSIIFLWNFENKIINLFNISKNSITIIYIFLFAIFIILFCYFLMFSTPLRFKRFKFENMELEKESNFMFTELSPLDKDINEIVYMLRYSKSKVVVFEDLDRYEDITIFEKLKEINFIVNNLINKKRTIKFIYMIHDGLFKNPKDRTKFFDAIIPIVPNIDVNNSLWAILYLLKSEKKHLNDDVIWKLSFYINDMRIIKNIINEYVCYKTQIRIDEIELDPNKLFAFIVFKNLFPDKFDLILKDDKETIKLLNNILEGKSVEQIESQWESFIYFLKLESLIDESYYLYKSTFKENGFSTSDHFFLKNILENKENEPLYKLDNPNIIINRLEESYFERKGMINKYILLEFVRLREQDQRERICFFNICNNKCFHTLYKTKFEKFLNTISNLNLQDHFGEIISSFNEQEIKGIILVLCWENLIEKFINITRRPIITGDIAVKINDYGMPRFLAIFYKNRDYMFKIEEFWKVCREKIERNIEILTYLNNQEFHNFIDDMQRQNLKFYSIDNYNLGIYNIQCIEQKQLYKLTAYNVRRIYEFLHNEKISYENLLEKVKNSKKMVETNKFIYTDNFIVDYIACSLDYNTLFKNDESILVKILNSDISKEIKNKYVSNNLTILSKLSKINDINLNKQSIDTLFKNNCIKPSNENIRSYLEATIDFPNHKTYISDEFIKWLETKINLKNYSKFFLEIDNRLIKLIVDKSDKLNRIIK</sequence>
<dbReference type="AlphaFoldDB" id="A0A2T4I8Z3"/>
<gene>
    <name evidence="3" type="ORF">MLEAa_5930</name>
</gene>
<keyword evidence="1" id="KW-0472">Membrane</keyword>
<dbReference type="RefSeq" id="WP_107669948.1">
    <property type="nucleotide sequence ID" value="NZ_LAUU01000010.1"/>
</dbReference>
<reference evidence="3 4" key="1">
    <citation type="submission" date="2015-04" db="EMBL/GenBank/DDBJ databases">
        <title>Genome sequence of Mycoplasma leachii strain 06049.</title>
        <authorList>
            <person name="Sirand-Pugnet P."/>
            <person name="Breton M."/>
            <person name="Dordet-Frisoni E."/>
            <person name="Baranowski E."/>
            <person name="Barre A."/>
            <person name="Couture C."/>
            <person name="Dupuy V."/>
            <person name="Gaurivaud P."/>
            <person name="Jacob D."/>
            <person name="Lemaitre C."/>
            <person name="Manso-Silvan L."/>
            <person name="Nikolski M."/>
            <person name="Nouvel L.-X."/>
            <person name="Poumarat F."/>
            <person name="Tardy F."/>
            <person name="Thebault P."/>
            <person name="Theil S."/>
            <person name="Citti C."/>
            <person name="Thiaucourt F."/>
            <person name="Blanchard A."/>
        </authorList>
    </citation>
    <scope>NUCLEOTIDE SEQUENCE [LARGE SCALE GENOMIC DNA]</scope>
    <source>
        <strain evidence="3 4">06049</strain>
    </source>
</reference>
<organism evidence="3 4">
    <name type="scientific">Mycoplasma leachii 06049</name>
    <dbReference type="NCBI Taxonomy" id="1188244"/>
    <lineage>
        <taxon>Bacteria</taxon>
        <taxon>Bacillati</taxon>
        <taxon>Mycoplasmatota</taxon>
        <taxon>Mollicutes</taxon>
        <taxon>Mycoplasmataceae</taxon>
        <taxon>Mycoplasma</taxon>
    </lineage>
</organism>
<accession>A0A2T4I8Z3</accession>
<feature type="transmembrane region" description="Helical" evidence="1">
    <location>
        <begin position="178"/>
        <end position="197"/>
    </location>
</feature>
<evidence type="ECO:0000256" key="1">
    <source>
        <dbReference type="SAM" id="Phobius"/>
    </source>
</evidence>
<evidence type="ECO:0000313" key="3">
    <source>
        <dbReference type="EMBL" id="PTD30986.1"/>
    </source>
</evidence>
<dbReference type="Proteomes" id="UP000241093">
    <property type="component" value="Unassembled WGS sequence"/>
</dbReference>
<protein>
    <submittedName>
        <fullName evidence="3">Putative transmembrane protein</fullName>
    </submittedName>
</protein>
<keyword evidence="1 3" id="KW-0812">Transmembrane</keyword>
<dbReference type="InterPro" id="IPR048428">
    <property type="entry name" value="YobI-NTPase"/>
</dbReference>
<evidence type="ECO:0000259" key="2">
    <source>
        <dbReference type="Pfam" id="PF20693"/>
    </source>
</evidence>
<dbReference type="SUPFAM" id="SSF52540">
    <property type="entry name" value="P-loop containing nucleoside triphosphate hydrolases"/>
    <property type="match status" value="1"/>
</dbReference>
<dbReference type="Pfam" id="PF20693">
    <property type="entry name" value="YobI-ATPase"/>
    <property type="match status" value="1"/>
</dbReference>
<evidence type="ECO:0000313" key="4">
    <source>
        <dbReference type="Proteomes" id="UP000241093"/>
    </source>
</evidence>
<proteinExistence type="predicted"/>
<dbReference type="InterPro" id="IPR027417">
    <property type="entry name" value="P-loop_NTPase"/>
</dbReference>
<name>A0A2T4I8Z3_9MOLU</name>
<feature type="transmembrane region" description="Helical" evidence="1">
    <location>
        <begin position="139"/>
        <end position="158"/>
    </location>
</feature>
<keyword evidence="1" id="KW-1133">Transmembrane helix</keyword>
<comment type="caution">
    <text evidence="3">The sequence shown here is derived from an EMBL/GenBank/DDBJ whole genome shotgun (WGS) entry which is preliminary data.</text>
</comment>
<feature type="domain" description="YobI-like P-loop NTPase" evidence="2">
    <location>
        <begin position="34"/>
        <end position="394"/>
    </location>
</feature>
<dbReference type="EMBL" id="LAUU01000010">
    <property type="protein sequence ID" value="PTD30986.1"/>
    <property type="molecule type" value="Genomic_DNA"/>
</dbReference>